<name>A0A1L8CKX3_9PROT</name>
<dbReference type="AlphaFoldDB" id="A0A1L8CKX3"/>
<feature type="chain" id="PRO_5013335762" evidence="1">
    <location>
        <begin position="31"/>
        <end position="287"/>
    </location>
</feature>
<evidence type="ECO:0000256" key="1">
    <source>
        <dbReference type="SAM" id="SignalP"/>
    </source>
</evidence>
<comment type="caution">
    <text evidence="2">The sequence shown here is derived from an EMBL/GenBank/DDBJ whole genome shotgun (WGS) entry which is preliminary data.</text>
</comment>
<dbReference type="RefSeq" id="WP_143144848.1">
    <property type="nucleotide sequence ID" value="NZ_BDFD01000003.1"/>
</dbReference>
<protein>
    <submittedName>
        <fullName evidence="2">Uncharacterized protein</fullName>
    </submittedName>
</protein>
<dbReference type="EMBL" id="BDFD01000003">
    <property type="protein sequence ID" value="GAV19553.1"/>
    <property type="molecule type" value="Genomic_DNA"/>
</dbReference>
<keyword evidence="3" id="KW-1185">Reference proteome</keyword>
<keyword evidence="1" id="KW-0732">Signal</keyword>
<dbReference type="OrthoDB" id="5291276at2"/>
<proteinExistence type="predicted"/>
<reference evidence="2 3" key="1">
    <citation type="journal article" date="2017" name="Arch. Microbiol.">
        <title>Mariprofundus micogutta sp. nov., a novel iron-oxidizing zetaproteobacterium isolated from a deep-sea hydrothermal field at the Bayonnaise knoll of the Izu-Ogasawara arc, and a description of Mariprofundales ord. nov. and Zetaproteobacteria classis nov.</title>
        <authorList>
            <person name="Makita H."/>
            <person name="Tanaka E."/>
            <person name="Mitsunobu S."/>
            <person name="Miyazaki M."/>
            <person name="Nunoura T."/>
            <person name="Uematsu K."/>
            <person name="Takaki Y."/>
            <person name="Nishi S."/>
            <person name="Shimamura S."/>
            <person name="Takai K."/>
        </authorList>
    </citation>
    <scope>NUCLEOTIDE SEQUENCE [LARGE SCALE GENOMIC DNA]</scope>
    <source>
        <strain evidence="2 3">ET2</strain>
    </source>
</reference>
<dbReference type="Proteomes" id="UP000231632">
    <property type="component" value="Unassembled WGS sequence"/>
</dbReference>
<evidence type="ECO:0000313" key="3">
    <source>
        <dbReference type="Proteomes" id="UP000231632"/>
    </source>
</evidence>
<dbReference type="STRING" id="1921010.MMIC_P0500"/>
<feature type="signal peptide" evidence="1">
    <location>
        <begin position="1"/>
        <end position="30"/>
    </location>
</feature>
<gene>
    <name evidence="2" type="ORF">MMIC_P0500</name>
</gene>
<sequence length="287" mass="31764">MKMKNLLKQMVASIIFAGGLSVVTAGSAQASAFMLSEGQNMYTTGFTYSTASDWFNANRNRVPQGCNSSDVSWNNSYTYGYSYYYNFFASASLANQSCGVGPKTAGLGDVQVGVRGRLDNTRNGRTWELALNIPTGYDSKKINRLGYGKLGLWAGVAFSTQNTGWEAKIPTYWEFGTGINYWFGSPATQSKSYVKWSWRIDEDGVNRIVLKGVLKLSLRDHTPEPIPAAGNFLRNSGDYDAGIISAKYARRLNENWTGAVTIGETVWGRNISASRYGTLSFTYRWED</sequence>
<evidence type="ECO:0000313" key="2">
    <source>
        <dbReference type="EMBL" id="GAV19553.1"/>
    </source>
</evidence>
<accession>A0A1L8CKX3</accession>
<organism evidence="2 3">
    <name type="scientific">Mariprofundus micogutta</name>
    <dbReference type="NCBI Taxonomy" id="1921010"/>
    <lineage>
        <taxon>Bacteria</taxon>
        <taxon>Pseudomonadati</taxon>
        <taxon>Pseudomonadota</taxon>
        <taxon>Candidatius Mariprofundia</taxon>
        <taxon>Mariprofundales</taxon>
        <taxon>Mariprofundaceae</taxon>
        <taxon>Mariprofundus</taxon>
    </lineage>
</organism>